<dbReference type="AlphaFoldDB" id="A0A9P5XJS2"/>
<protein>
    <submittedName>
        <fullName evidence="2">Uncharacterized protein</fullName>
    </submittedName>
</protein>
<organism evidence="2 3">
    <name type="scientific">Macrolepiota fuliginosa MF-IS2</name>
    <dbReference type="NCBI Taxonomy" id="1400762"/>
    <lineage>
        <taxon>Eukaryota</taxon>
        <taxon>Fungi</taxon>
        <taxon>Dikarya</taxon>
        <taxon>Basidiomycota</taxon>
        <taxon>Agaricomycotina</taxon>
        <taxon>Agaricomycetes</taxon>
        <taxon>Agaricomycetidae</taxon>
        <taxon>Agaricales</taxon>
        <taxon>Agaricineae</taxon>
        <taxon>Agaricaceae</taxon>
        <taxon>Macrolepiota</taxon>
    </lineage>
</organism>
<comment type="caution">
    <text evidence="2">The sequence shown here is derived from an EMBL/GenBank/DDBJ whole genome shotgun (WGS) entry which is preliminary data.</text>
</comment>
<name>A0A9P5XJS2_9AGAR</name>
<proteinExistence type="predicted"/>
<evidence type="ECO:0000256" key="1">
    <source>
        <dbReference type="SAM" id="MobiDB-lite"/>
    </source>
</evidence>
<evidence type="ECO:0000313" key="2">
    <source>
        <dbReference type="EMBL" id="KAF9450466.1"/>
    </source>
</evidence>
<feature type="region of interest" description="Disordered" evidence="1">
    <location>
        <begin position="26"/>
        <end position="55"/>
    </location>
</feature>
<dbReference type="EMBL" id="MU151104">
    <property type="protein sequence ID" value="KAF9450466.1"/>
    <property type="molecule type" value="Genomic_DNA"/>
</dbReference>
<feature type="compositionally biased region" description="Polar residues" evidence="1">
    <location>
        <begin position="34"/>
        <end position="55"/>
    </location>
</feature>
<keyword evidence="3" id="KW-1185">Reference proteome</keyword>
<dbReference type="Proteomes" id="UP000807342">
    <property type="component" value="Unassembled WGS sequence"/>
</dbReference>
<gene>
    <name evidence="2" type="ORF">P691DRAFT_810285</name>
</gene>
<accession>A0A9P5XJS2</accession>
<sequence length="55" mass="6043">MEVQGKVTNTKIYPQVYPTQARLLTKRGRASPQPALTSSATNQPCGQTTQHQRSS</sequence>
<reference evidence="2" key="1">
    <citation type="submission" date="2020-11" db="EMBL/GenBank/DDBJ databases">
        <authorList>
            <consortium name="DOE Joint Genome Institute"/>
            <person name="Ahrendt S."/>
            <person name="Riley R."/>
            <person name="Andreopoulos W."/>
            <person name="Labutti K."/>
            <person name="Pangilinan J."/>
            <person name="Ruiz-Duenas F.J."/>
            <person name="Barrasa J.M."/>
            <person name="Sanchez-Garcia M."/>
            <person name="Camarero S."/>
            <person name="Miyauchi S."/>
            <person name="Serrano A."/>
            <person name="Linde D."/>
            <person name="Babiker R."/>
            <person name="Drula E."/>
            <person name="Ayuso-Fernandez I."/>
            <person name="Pacheco R."/>
            <person name="Padilla G."/>
            <person name="Ferreira P."/>
            <person name="Barriuso J."/>
            <person name="Kellner H."/>
            <person name="Castanera R."/>
            <person name="Alfaro M."/>
            <person name="Ramirez L."/>
            <person name="Pisabarro A.G."/>
            <person name="Kuo A."/>
            <person name="Tritt A."/>
            <person name="Lipzen A."/>
            <person name="He G."/>
            <person name="Yan M."/>
            <person name="Ng V."/>
            <person name="Cullen D."/>
            <person name="Martin F."/>
            <person name="Rosso M.-N."/>
            <person name="Henrissat B."/>
            <person name="Hibbett D."/>
            <person name="Martinez A.T."/>
            <person name="Grigoriev I.V."/>
        </authorList>
    </citation>
    <scope>NUCLEOTIDE SEQUENCE</scope>
    <source>
        <strain evidence="2">MF-IS2</strain>
    </source>
</reference>
<evidence type="ECO:0000313" key="3">
    <source>
        <dbReference type="Proteomes" id="UP000807342"/>
    </source>
</evidence>